<keyword evidence="2" id="KW-0812">Transmembrane</keyword>
<dbReference type="Proteomes" id="UP000317648">
    <property type="component" value="Chromosome"/>
</dbReference>
<feature type="region of interest" description="Disordered" evidence="1">
    <location>
        <begin position="131"/>
        <end position="203"/>
    </location>
</feature>
<evidence type="ECO:0000256" key="1">
    <source>
        <dbReference type="SAM" id="MobiDB-lite"/>
    </source>
</evidence>
<dbReference type="OrthoDB" id="289126at2"/>
<feature type="compositionally biased region" description="Polar residues" evidence="1">
    <location>
        <begin position="147"/>
        <end position="185"/>
    </location>
</feature>
<dbReference type="EMBL" id="CP036433">
    <property type="protein sequence ID" value="QDU93965.1"/>
    <property type="molecule type" value="Genomic_DNA"/>
</dbReference>
<dbReference type="AlphaFoldDB" id="A0A518DQ39"/>
<dbReference type="Pfam" id="PF07583">
    <property type="entry name" value="PSCyt2"/>
    <property type="match status" value="1"/>
</dbReference>
<keyword evidence="2" id="KW-0472">Membrane</keyword>
<organism evidence="5 6">
    <name type="scientific">Lignipirellula cremea</name>
    <dbReference type="NCBI Taxonomy" id="2528010"/>
    <lineage>
        <taxon>Bacteria</taxon>
        <taxon>Pseudomonadati</taxon>
        <taxon>Planctomycetota</taxon>
        <taxon>Planctomycetia</taxon>
        <taxon>Pirellulales</taxon>
        <taxon>Pirellulaceae</taxon>
        <taxon>Lignipirellula</taxon>
    </lineage>
</organism>
<feature type="transmembrane region" description="Helical" evidence="2">
    <location>
        <begin position="98"/>
        <end position="117"/>
    </location>
</feature>
<dbReference type="PANTHER" id="PTHR35889:SF3">
    <property type="entry name" value="F-BOX DOMAIN-CONTAINING PROTEIN"/>
    <property type="match status" value="1"/>
</dbReference>
<name>A0A518DQ39_9BACT</name>
<dbReference type="KEGG" id="lcre:Pla8534_17510"/>
<dbReference type="InterPro" id="IPR011444">
    <property type="entry name" value="DUF1549"/>
</dbReference>
<evidence type="ECO:0008006" key="7">
    <source>
        <dbReference type="Google" id="ProtNLM"/>
    </source>
</evidence>
<feature type="domain" description="DUF1553" evidence="4">
    <location>
        <begin position="494"/>
        <end position="583"/>
    </location>
</feature>
<proteinExistence type="predicted"/>
<protein>
    <recommendedName>
        <fullName evidence="7">Cytochrome c domain-containing protein</fullName>
    </recommendedName>
</protein>
<dbReference type="InterPro" id="IPR022655">
    <property type="entry name" value="DUF1553"/>
</dbReference>
<evidence type="ECO:0000313" key="5">
    <source>
        <dbReference type="EMBL" id="QDU93965.1"/>
    </source>
</evidence>
<evidence type="ECO:0000259" key="3">
    <source>
        <dbReference type="Pfam" id="PF07583"/>
    </source>
</evidence>
<keyword evidence="2" id="KW-1133">Transmembrane helix</keyword>
<feature type="compositionally biased region" description="Basic residues" evidence="1">
    <location>
        <begin position="80"/>
        <end position="90"/>
    </location>
</feature>
<evidence type="ECO:0000313" key="6">
    <source>
        <dbReference type="Proteomes" id="UP000317648"/>
    </source>
</evidence>
<evidence type="ECO:0000259" key="4">
    <source>
        <dbReference type="Pfam" id="PF07587"/>
    </source>
</evidence>
<dbReference type="Pfam" id="PF07587">
    <property type="entry name" value="PSD1"/>
    <property type="match status" value="1"/>
</dbReference>
<dbReference type="PANTHER" id="PTHR35889">
    <property type="entry name" value="CYCLOINULO-OLIGOSACCHARIDE FRUCTANOTRANSFERASE-RELATED"/>
    <property type="match status" value="1"/>
</dbReference>
<evidence type="ECO:0000256" key="2">
    <source>
        <dbReference type="SAM" id="Phobius"/>
    </source>
</evidence>
<sequence length="734" mass="79403">MSLDRDDPLIDALLEEALGGPAPPDLSAQILNTWAARRQAASHASGEPAPLASVVPVPPPVCRSPATTDLQPCRAERRPEGRRRRLAATRSRNRWRSYTMVAVLSVIACLIGVLLAGPRLLTFPPKTGHDLADQDTLDREPAPLPSGSHTANSLPPVSPQEGSGNREGSGSHQPANSTIAANPQSEPHGRQQLPGTSGSGAAEPPFRQLALREFSAPQTQPFTTQAPLLSQPHVRPTPAPRDDMLETVNAALHGVWKVAKVEPAVAVDSAAWLTRIYASLAGKTPSPQEIARFVAQDDRPAREAVVDQLLATDAFTDHWGKVFAHALLAGTGDADARDQLQAFLAKSLKEDKPYDQIATELLTAVGSPSPAAADFNPAASFLVAAFDSKGAAAASRTASVFLGKQLQCAQCHDHPANEWRQADFWEMAAFFRQLKLEHQGDTDSLVNVDFRGEDNDPHEAAAFYERPSGELAVAYPRFAQIETPRTGRVDEFNRREALATLVTQSEDFGRAAVNRVWREFFGFGFTHPIDDMGPHNPPAHAELLEQIAEQFRAHHYDLKELIRWVALSEPMTLSSKSTADNLADVPEWGETPLFSRYYKETPAAGATDRRSPRALLAAAVDPLHGLNPDAGTAGVLPRRPGGQVQNANVGVQLTPASLAGVARPHRYLLDSLAKSDLSEQLLIDHLFWAALSRSATGAEKKAALAILSQAKEPGGDRPEVLQRIWWALLASEDR</sequence>
<feature type="region of interest" description="Disordered" evidence="1">
    <location>
        <begin position="62"/>
        <end position="90"/>
    </location>
</feature>
<gene>
    <name evidence="5" type="ORF">Pla8534_17510</name>
</gene>
<feature type="domain" description="DUF1549" evidence="3">
    <location>
        <begin position="249"/>
        <end position="434"/>
    </location>
</feature>
<keyword evidence="6" id="KW-1185">Reference proteome</keyword>
<feature type="compositionally biased region" description="Basic and acidic residues" evidence="1">
    <location>
        <begin position="131"/>
        <end position="141"/>
    </location>
</feature>
<reference evidence="5 6" key="1">
    <citation type="submission" date="2019-02" db="EMBL/GenBank/DDBJ databases">
        <title>Deep-cultivation of Planctomycetes and their phenomic and genomic characterization uncovers novel biology.</title>
        <authorList>
            <person name="Wiegand S."/>
            <person name="Jogler M."/>
            <person name="Boedeker C."/>
            <person name="Pinto D."/>
            <person name="Vollmers J."/>
            <person name="Rivas-Marin E."/>
            <person name="Kohn T."/>
            <person name="Peeters S.H."/>
            <person name="Heuer A."/>
            <person name="Rast P."/>
            <person name="Oberbeckmann S."/>
            <person name="Bunk B."/>
            <person name="Jeske O."/>
            <person name="Meyerdierks A."/>
            <person name="Storesund J.E."/>
            <person name="Kallscheuer N."/>
            <person name="Luecker S."/>
            <person name="Lage O.M."/>
            <person name="Pohl T."/>
            <person name="Merkel B.J."/>
            <person name="Hornburger P."/>
            <person name="Mueller R.-W."/>
            <person name="Bruemmer F."/>
            <person name="Labrenz M."/>
            <person name="Spormann A.M."/>
            <person name="Op den Camp H."/>
            <person name="Overmann J."/>
            <person name="Amann R."/>
            <person name="Jetten M.S.M."/>
            <person name="Mascher T."/>
            <person name="Medema M.H."/>
            <person name="Devos D.P."/>
            <person name="Kaster A.-K."/>
            <person name="Ovreas L."/>
            <person name="Rohde M."/>
            <person name="Galperin M.Y."/>
            <person name="Jogler C."/>
        </authorList>
    </citation>
    <scope>NUCLEOTIDE SEQUENCE [LARGE SCALE GENOMIC DNA]</scope>
    <source>
        <strain evidence="5 6">Pla85_3_4</strain>
    </source>
</reference>
<accession>A0A518DQ39</accession>